<dbReference type="AlphaFoldDB" id="A0A2K8KI88"/>
<dbReference type="OrthoDB" id="388661at2"/>
<evidence type="ECO:0000313" key="4">
    <source>
        <dbReference type="Proteomes" id="UP000231179"/>
    </source>
</evidence>
<feature type="region of interest" description="Disordered" evidence="1">
    <location>
        <begin position="244"/>
        <end position="263"/>
    </location>
</feature>
<dbReference type="RefSeq" id="WP_100254925.1">
    <property type="nucleotide sequence ID" value="NZ_CP015819.1"/>
</dbReference>
<proteinExistence type="predicted"/>
<keyword evidence="4" id="KW-1185">Reference proteome</keyword>
<evidence type="ECO:0000256" key="2">
    <source>
        <dbReference type="SAM" id="Phobius"/>
    </source>
</evidence>
<gene>
    <name evidence="3" type="ORF">SCLAR_v1c10870</name>
</gene>
<protein>
    <submittedName>
        <fullName evidence="3">Uncharacterized protein</fullName>
    </submittedName>
</protein>
<dbReference type="EMBL" id="CP024870">
    <property type="protein sequence ID" value="ATX71387.1"/>
    <property type="molecule type" value="Genomic_DNA"/>
</dbReference>
<name>A0A2K8KI88_9MOLU</name>
<dbReference type="Proteomes" id="UP000231179">
    <property type="component" value="Chromosome"/>
</dbReference>
<sequence>MGFKKGALVIYHDQNWVVNNIEDSTTPSGFLTLLTIKNIITNEIRQVRAQDVQKFVVNEKKVNSSDTRIINDLFNDGVSAKDRFHEDSGDFDHFHLNENETSYGVDEIEVEKAPSFETQPLNQPKTQEVFSNIVQERANKKPDYASDFKPLSIVDETISDMTPIGELSTYEFIPTRLKKNTATQTAPQPELITPKSKQVSMTDPTIVVQKPQNSNTIKTERILTGHMTGNSKVKYLDDNVFETAKTQPSIERPKTAPLQSKPEYKNTTQTDKMMLEGITNKFPENDLTKSKTFGPLNTRRLIEEYENQQEFIKNKGNLIDSEEELTGLVYQDANSLKNNLFKNSKIYKTFKKQSLGLILIFVFMLLVPMIGIFMKLATFWLTAKMFNLTILTIINFSLTEVTFSNIIYLVSDILLIIITPILILTFMIYLVCYLVSTNSRQLQKLAMFNQFVRAKDHVIEGIQDYNSQTSRYFVKIHNEMKEIKKEISDLKKVTTADSTEVPKTVKVAH</sequence>
<keyword evidence="2" id="KW-0472">Membrane</keyword>
<reference evidence="3 4" key="1">
    <citation type="submission" date="2017-11" db="EMBL/GenBank/DDBJ databases">
        <title>Complete genome sequence of Spiroplasma clarkii CN-5 (DSM 19994).</title>
        <authorList>
            <person name="Tsai Y.-M."/>
            <person name="Chang A."/>
            <person name="Lo W.-S."/>
            <person name="Kuo C.-H."/>
        </authorList>
    </citation>
    <scope>NUCLEOTIDE SEQUENCE [LARGE SCALE GENOMIC DNA]</scope>
    <source>
        <strain evidence="3 4">CN-5</strain>
    </source>
</reference>
<evidence type="ECO:0000256" key="1">
    <source>
        <dbReference type="SAM" id="MobiDB-lite"/>
    </source>
</evidence>
<accession>A0A2K8KI88</accession>
<feature type="transmembrane region" description="Helical" evidence="2">
    <location>
        <begin position="413"/>
        <end position="435"/>
    </location>
</feature>
<organism evidence="3 4">
    <name type="scientific">Spiroplasma clarkii</name>
    <dbReference type="NCBI Taxonomy" id="2139"/>
    <lineage>
        <taxon>Bacteria</taxon>
        <taxon>Bacillati</taxon>
        <taxon>Mycoplasmatota</taxon>
        <taxon>Mollicutes</taxon>
        <taxon>Entomoplasmatales</taxon>
        <taxon>Spiroplasmataceae</taxon>
        <taxon>Spiroplasma</taxon>
    </lineage>
</organism>
<keyword evidence="2" id="KW-1133">Transmembrane helix</keyword>
<evidence type="ECO:0000313" key="3">
    <source>
        <dbReference type="EMBL" id="ATX71387.1"/>
    </source>
</evidence>
<feature type="transmembrane region" description="Helical" evidence="2">
    <location>
        <begin position="386"/>
        <end position="407"/>
    </location>
</feature>
<feature type="transmembrane region" description="Helical" evidence="2">
    <location>
        <begin position="355"/>
        <end position="374"/>
    </location>
</feature>
<keyword evidence="2" id="KW-0812">Transmembrane</keyword>